<comment type="pathway">
    <text evidence="1">Protein modification; peptidyl-diphthamide biosynthesis.</text>
</comment>
<dbReference type="Gene3D" id="2.130.10.10">
    <property type="entry name" value="YVTN repeat-like/Quinoprotein amine dehydrogenase"/>
    <property type="match status" value="1"/>
</dbReference>
<dbReference type="PROSITE" id="PS50082">
    <property type="entry name" value="WD_REPEATS_2"/>
    <property type="match status" value="1"/>
</dbReference>
<comment type="caution">
    <text evidence="10">The sequence shown here is derived from an EMBL/GenBank/DDBJ whole genome shotgun (WGS) entry which is preliminary data.</text>
</comment>
<dbReference type="PANTHER" id="PTHR46042:SF1">
    <property type="entry name" value="DIPHTHINE METHYLTRANSFERASE"/>
    <property type="match status" value="1"/>
</dbReference>
<keyword evidence="4" id="KW-0378">Hydrolase</keyword>
<dbReference type="InterPro" id="IPR052415">
    <property type="entry name" value="Diphthine_MTase"/>
</dbReference>
<dbReference type="PANTHER" id="PTHR46042">
    <property type="entry name" value="DIPHTHINE METHYLTRANSFERASE"/>
    <property type="match status" value="1"/>
</dbReference>
<keyword evidence="3" id="KW-0677">Repeat</keyword>
<sequence length="401" mass="45720">MAESDKPVTFYNPKTQHEYKAVYCTDVVEFCPYEGHEDLFVIGTYEVLESGGNVISEAVDTLDNDSNEDDDSIDIGDIDDDDDDNSIKRTGRLLFQSLEAVRDDKGKKKIKVHNITSLSTPAIFDLKWSHKKINDYGYLGMADAIGNVTVYKLVSNGKSYDFEKVANTDNTTNELCCSLDWSNRISNTNNIVVSRSNGYISLYNFNNSEISQLEHWKGHDFEAWCAAFDQWNTNVIYSGADDCLFKGWDTRIGTSTPTFVNKKHEAGVCTIQVNPHNENIMATGSYDSYLNIWDKRNMVKPLIHHCTEGGVWKVKWHPKLEKKSYIASACMYNGFHIYDINLKSAGDEAITEICHYDKHESIAYGIDWCQYTNDVCSNQIMGTCSFYDHLFHIWEMEPIKV</sequence>
<organism evidence="10 11">
    <name type="scientific">Piromyces finnis</name>
    <dbReference type="NCBI Taxonomy" id="1754191"/>
    <lineage>
        <taxon>Eukaryota</taxon>
        <taxon>Fungi</taxon>
        <taxon>Fungi incertae sedis</taxon>
        <taxon>Chytridiomycota</taxon>
        <taxon>Chytridiomycota incertae sedis</taxon>
        <taxon>Neocallimastigomycetes</taxon>
        <taxon>Neocallimastigales</taxon>
        <taxon>Neocallimastigaceae</taxon>
        <taxon>Piromyces</taxon>
    </lineage>
</organism>
<evidence type="ECO:0000256" key="3">
    <source>
        <dbReference type="ARBA" id="ARBA00022737"/>
    </source>
</evidence>
<comment type="catalytic activity">
    <reaction evidence="7">
        <text>diphthine methyl ester-[translation elongation factor 2] + H2O = diphthine-[translation elongation factor 2] + methanol + H(+)</text>
        <dbReference type="Rhea" id="RHEA:42656"/>
        <dbReference type="Rhea" id="RHEA-COMP:10172"/>
        <dbReference type="Rhea" id="RHEA-COMP:10173"/>
        <dbReference type="ChEBI" id="CHEBI:15377"/>
        <dbReference type="ChEBI" id="CHEBI:15378"/>
        <dbReference type="ChEBI" id="CHEBI:17790"/>
        <dbReference type="ChEBI" id="CHEBI:79005"/>
        <dbReference type="ChEBI" id="CHEBI:82696"/>
        <dbReference type="EC" id="3.1.1.97"/>
    </reaction>
</comment>
<evidence type="ECO:0000256" key="8">
    <source>
        <dbReference type="PROSITE-ProRule" id="PRU00221"/>
    </source>
</evidence>
<evidence type="ECO:0000256" key="1">
    <source>
        <dbReference type="ARBA" id="ARBA00005156"/>
    </source>
</evidence>
<dbReference type="GO" id="GO:0017183">
    <property type="term" value="P:protein histidyl modification to diphthamide"/>
    <property type="evidence" value="ECO:0007669"/>
    <property type="project" value="TreeGrafter"/>
</dbReference>
<evidence type="ECO:0000256" key="7">
    <source>
        <dbReference type="ARBA" id="ARBA00047551"/>
    </source>
</evidence>
<dbReference type="SUPFAM" id="SSF50978">
    <property type="entry name" value="WD40 repeat-like"/>
    <property type="match status" value="1"/>
</dbReference>
<evidence type="ECO:0000256" key="5">
    <source>
        <dbReference type="ARBA" id="ARBA00038092"/>
    </source>
</evidence>
<dbReference type="InterPro" id="IPR036322">
    <property type="entry name" value="WD40_repeat_dom_sf"/>
</dbReference>
<evidence type="ECO:0000256" key="9">
    <source>
        <dbReference type="SAM" id="MobiDB-lite"/>
    </source>
</evidence>
<dbReference type="SMART" id="SM00320">
    <property type="entry name" value="WD40"/>
    <property type="match status" value="4"/>
</dbReference>
<name>A0A1Y1VIU6_9FUNG</name>
<dbReference type="Proteomes" id="UP000193719">
    <property type="component" value="Unassembled WGS sequence"/>
</dbReference>
<dbReference type="STRING" id="1754191.A0A1Y1VIU6"/>
<evidence type="ECO:0000313" key="10">
    <source>
        <dbReference type="EMBL" id="ORX56608.1"/>
    </source>
</evidence>
<protein>
    <recommendedName>
        <fullName evidence="6">methylated diphthine methylhydrolase</fullName>
        <ecNumber evidence="6">3.1.1.97</ecNumber>
    </recommendedName>
</protein>
<evidence type="ECO:0000256" key="4">
    <source>
        <dbReference type="ARBA" id="ARBA00022801"/>
    </source>
</evidence>
<proteinExistence type="inferred from homology"/>
<dbReference type="InterPro" id="IPR001680">
    <property type="entry name" value="WD40_rpt"/>
</dbReference>
<dbReference type="GO" id="GO:0061685">
    <property type="term" value="F:diphthine methylesterase activity"/>
    <property type="evidence" value="ECO:0007669"/>
    <property type="project" value="UniProtKB-EC"/>
</dbReference>
<dbReference type="EC" id="3.1.1.97" evidence="6"/>
<evidence type="ECO:0000256" key="2">
    <source>
        <dbReference type="ARBA" id="ARBA00022574"/>
    </source>
</evidence>
<feature type="repeat" description="WD" evidence="8">
    <location>
        <begin position="261"/>
        <end position="294"/>
    </location>
</feature>
<accession>A0A1Y1VIU6</accession>
<keyword evidence="11" id="KW-1185">Reference proteome</keyword>
<dbReference type="PROSITE" id="PS50294">
    <property type="entry name" value="WD_REPEATS_REGION"/>
    <property type="match status" value="1"/>
</dbReference>
<evidence type="ECO:0000313" key="11">
    <source>
        <dbReference type="Proteomes" id="UP000193719"/>
    </source>
</evidence>
<dbReference type="Pfam" id="PF00400">
    <property type="entry name" value="WD40"/>
    <property type="match status" value="1"/>
</dbReference>
<feature type="region of interest" description="Disordered" evidence="9">
    <location>
        <begin position="61"/>
        <end position="81"/>
    </location>
</feature>
<dbReference type="OrthoDB" id="1930760at2759"/>
<dbReference type="AlphaFoldDB" id="A0A1Y1VIU6"/>
<keyword evidence="2 8" id="KW-0853">WD repeat</keyword>
<reference evidence="10 11" key="2">
    <citation type="submission" date="2016-08" db="EMBL/GenBank/DDBJ databases">
        <title>Pervasive Adenine N6-methylation of Active Genes in Fungi.</title>
        <authorList>
            <consortium name="DOE Joint Genome Institute"/>
            <person name="Mondo S.J."/>
            <person name="Dannebaum R.O."/>
            <person name="Kuo R.C."/>
            <person name="Labutti K."/>
            <person name="Haridas S."/>
            <person name="Kuo A."/>
            <person name="Salamov A."/>
            <person name="Ahrendt S.R."/>
            <person name="Lipzen A."/>
            <person name="Sullivan W."/>
            <person name="Andreopoulos W.B."/>
            <person name="Clum A."/>
            <person name="Lindquist E."/>
            <person name="Daum C."/>
            <person name="Ramamoorthy G.K."/>
            <person name="Gryganskyi A."/>
            <person name="Culley D."/>
            <person name="Magnuson J.K."/>
            <person name="James T.Y."/>
            <person name="O'Malley M.A."/>
            <person name="Stajich J.E."/>
            <person name="Spatafora J.W."/>
            <person name="Visel A."/>
            <person name="Grigoriev I.V."/>
        </authorList>
    </citation>
    <scope>NUCLEOTIDE SEQUENCE [LARGE SCALE GENOMIC DNA]</scope>
    <source>
        <strain evidence="11">finn</strain>
    </source>
</reference>
<reference evidence="10 11" key="1">
    <citation type="submission" date="2016-08" db="EMBL/GenBank/DDBJ databases">
        <title>Genomes of anaerobic fungi encode conserved fungal cellulosomes for biomass hydrolysis.</title>
        <authorList>
            <consortium name="DOE Joint Genome Institute"/>
            <person name="Haitjema C.H."/>
            <person name="Gilmore S.P."/>
            <person name="Henske J.K."/>
            <person name="Solomon K.V."/>
            <person name="De Groot R."/>
            <person name="Kuo A."/>
            <person name="Mondo S.J."/>
            <person name="Salamov A.A."/>
            <person name="Labutti K."/>
            <person name="Zhao Z."/>
            <person name="Chiniquy J."/>
            <person name="Barry K."/>
            <person name="Brewer H.M."/>
            <person name="Purvine S.O."/>
            <person name="Wright A.T."/>
            <person name="Boxma B."/>
            <person name="Van Alen T."/>
            <person name="Hackstein J.H."/>
            <person name="Baker S.E."/>
            <person name="Grigoriev I.V."/>
            <person name="O'Malley M.A."/>
        </authorList>
    </citation>
    <scope>NUCLEOTIDE SEQUENCE [LARGE SCALE GENOMIC DNA]</scope>
    <source>
        <strain evidence="11">finn</strain>
    </source>
</reference>
<gene>
    <name evidence="10" type="ORF">BCR36DRAFT_402600</name>
</gene>
<dbReference type="InterPro" id="IPR015943">
    <property type="entry name" value="WD40/YVTN_repeat-like_dom_sf"/>
</dbReference>
<dbReference type="GO" id="GO:0005737">
    <property type="term" value="C:cytoplasm"/>
    <property type="evidence" value="ECO:0007669"/>
    <property type="project" value="TreeGrafter"/>
</dbReference>
<dbReference type="EMBL" id="MCFH01000007">
    <property type="protein sequence ID" value="ORX56608.1"/>
    <property type="molecule type" value="Genomic_DNA"/>
</dbReference>
<evidence type="ECO:0000256" key="6">
    <source>
        <dbReference type="ARBA" id="ARBA00039131"/>
    </source>
</evidence>
<comment type="similarity">
    <text evidence="5">Belongs to the DPH7 family.</text>
</comment>